<comment type="caution">
    <text evidence="10">The sequence shown here is derived from an EMBL/GenBank/DDBJ whole genome shotgun (WGS) entry which is preliminary data.</text>
</comment>
<dbReference type="PROSITE" id="PS50109">
    <property type="entry name" value="HIS_KIN"/>
    <property type="match status" value="1"/>
</dbReference>
<dbReference type="EC" id="2.7.13.3" evidence="2"/>
<sequence length="450" mass="51992">MTQSWKIYNAFFIRLLLLLVLLGSCILLFQKQLYYTLFGFAFFGILLALEMYYFIRNAFLFYDKTITAILQQDYSASYSDAYKTGNYSKLHQLYETLKERGNEQTSKELVYRTILNNIDSGVVILEKKDTEWGIFLMNDYFSNQFTVPKVSKWHYLKKQIPSFCSAIEQFDFQEVKTSVQIRANADAEFQTFRLQASLSKSYNTEYYIIFLDSIQKVIEKKEKEAWINLMKVISHELLNSLTPIRSLSQNLHEIVDQDALSSEDLEDIRLSLSTIINRSDHLQFFVDNYRKLAMLPSPQKEKTALLSLVKSCIDTMMPLFKTHGISVHNNIDFDRWLYVDRNQLEQVILNLLTNSMYALTGDSTDSKVIELSASVANNRLFIVISDSGAGIEKEIQDKIFLPFFTTRKEGAGIGLTLSKNIIEAHGGYLNYQRDSMHTTFVISLIEGENS</sequence>
<dbReference type="SUPFAM" id="SSF47384">
    <property type="entry name" value="Homodimeric domain of signal transducing histidine kinase"/>
    <property type="match status" value="1"/>
</dbReference>
<gene>
    <name evidence="10" type="ORF">E6C50_14705</name>
</gene>
<evidence type="ECO:0000256" key="8">
    <source>
        <dbReference type="SAM" id="Phobius"/>
    </source>
</evidence>
<evidence type="ECO:0000313" key="11">
    <source>
        <dbReference type="Proteomes" id="UP000307507"/>
    </source>
</evidence>
<dbReference type="GO" id="GO:0005524">
    <property type="term" value="F:ATP binding"/>
    <property type="evidence" value="ECO:0007669"/>
    <property type="project" value="UniProtKB-KW"/>
</dbReference>
<dbReference type="Proteomes" id="UP000307507">
    <property type="component" value="Unassembled WGS sequence"/>
</dbReference>
<dbReference type="PRINTS" id="PR00344">
    <property type="entry name" value="BCTRLSENSOR"/>
</dbReference>
<dbReference type="PROSITE" id="PS51257">
    <property type="entry name" value="PROKAR_LIPOPROTEIN"/>
    <property type="match status" value="1"/>
</dbReference>
<dbReference type="InterPro" id="IPR036890">
    <property type="entry name" value="HATPase_C_sf"/>
</dbReference>
<evidence type="ECO:0000256" key="6">
    <source>
        <dbReference type="ARBA" id="ARBA00022840"/>
    </source>
</evidence>
<comment type="catalytic activity">
    <reaction evidence="1">
        <text>ATP + protein L-histidine = ADP + protein N-phospho-L-histidine.</text>
        <dbReference type="EC" id="2.7.13.3"/>
    </reaction>
</comment>
<evidence type="ECO:0000259" key="9">
    <source>
        <dbReference type="PROSITE" id="PS50109"/>
    </source>
</evidence>
<proteinExistence type="predicted"/>
<evidence type="ECO:0000256" key="4">
    <source>
        <dbReference type="ARBA" id="ARBA00022741"/>
    </source>
</evidence>
<dbReference type="EMBL" id="SSNZ01000008">
    <property type="protein sequence ID" value="THF48530.1"/>
    <property type="molecule type" value="Genomic_DNA"/>
</dbReference>
<dbReference type="Gene3D" id="3.30.565.10">
    <property type="entry name" value="Histidine kinase-like ATPase, C-terminal domain"/>
    <property type="match status" value="1"/>
</dbReference>
<dbReference type="PANTHER" id="PTHR43065">
    <property type="entry name" value="SENSOR HISTIDINE KINASE"/>
    <property type="match status" value="1"/>
</dbReference>
<evidence type="ECO:0000256" key="1">
    <source>
        <dbReference type="ARBA" id="ARBA00000085"/>
    </source>
</evidence>
<dbReference type="OrthoDB" id="1931120at2"/>
<evidence type="ECO:0000256" key="5">
    <source>
        <dbReference type="ARBA" id="ARBA00022777"/>
    </source>
</evidence>
<organism evidence="10 11">
    <name type="scientific">Flavobacterium supellecticarium</name>
    <dbReference type="NCBI Taxonomy" id="2565924"/>
    <lineage>
        <taxon>Bacteria</taxon>
        <taxon>Pseudomonadati</taxon>
        <taxon>Bacteroidota</taxon>
        <taxon>Flavobacteriia</taxon>
        <taxon>Flavobacteriales</taxon>
        <taxon>Flavobacteriaceae</taxon>
        <taxon>Flavobacterium</taxon>
    </lineage>
</organism>
<dbReference type="GO" id="GO:0000155">
    <property type="term" value="F:phosphorelay sensor kinase activity"/>
    <property type="evidence" value="ECO:0007669"/>
    <property type="project" value="InterPro"/>
</dbReference>
<keyword evidence="6" id="KW-0067">ATP-binding</keyword>
<dbReference type="InterPro" id="IPR005467">
    <property type="entry name" value="His_kinase_dom"/>
</dbReference>
<keyword evidence="4" id="KW-0547">Nucleotide-binding</keyword>
<keyword evidence="7" id="KW-0902">Two-component regulatory system</keyword>
<dbReference type="SMART" id="SM00387">
    <property type="entry name" value="HATPase_c"/>
    <property type="match status" value="1"/>
</dbReference>
<protein>
    <recommendedName>
        <fullName evidence="2">histidine kinase</fullName>
        <ecNumber evidence="2">2.7.13.3</ecNumber>
    </recommendedName>
</protein>
<dbReference type="RefSeq" id="WP_136403993.1">
    <property type="nucleotide sequence ID" value="NZ_SSNZ01000008.1"/>
</dbReference>
<dbReference type="AlphaFoldDB" id="A0A4S3ZS97"/>
<dbReference type="InterPro" id="IPR036097">
    <property type="entry name" value="HisK_dim/P_sf"/>
</dbReference>
<name>A0A4S3ZS97_9FLAO</name>
<feature type="transmembrane region" description="Helical" evidence="8">
    <location>
        <begin position="7"/>
        <end position="29"/>
    </location>
</feature>
<keyword evidence="11" id="KW-1185">Reference proteome</keyword>
<dbReference type="Pfam" id="PF02518">
    <property type="entry name" value="HATPase_c"/>
    <property type="match status" value="1"/>
</dbReference>
<keyword evidence="8" id="KW-0812">Transmembrane</keyword>
<evidence type="ECO:0000256" key="7">
    <source>
        <dbReference type="ARBA" id="ARBA00023012"/>
    </source>
</evidence>
<dbReference type="InterPro" id="IPR003594">
    <property type="entry name" value="HATPase_dom"/>
</dbReference>
<keyword evidence="3" id="KW-0808">Transferase</keyword>
<dbReference type="InterPro" id="IPR004358">
    <property type="entry name" value="Sig_transdc_His_kin-like_C"/>
</dbReference>
<evidence type="ECO:0000256" key="2">
    <source>
        <dbReference type="ARBA" id="ARBA00012438"/>
    </source>
</evidence>
<keyword evidence="8" id="KW-0472">Membrane</keyword>
<reference evidence="10 11" key="1">
    <citation type="submission" date="2019-04" db="EMBL/GenBank/DDBJ databases">
        <title>Flavobacterium sp. nov. isolated from construction timber.</title>
        <authorList>
            <person name="Lin S.-Y."/>
            <person name="Chang C.-T."/>
            <person name="Young C.-C."/>
        </authorList>
    </citation>
    <scope>NUCLEOTIDE SEQUENCE [LARGE SCALE GENOMIC DNA]</scope>
    <source>
        <strain evidence="10 11">CC-CTC003</strain>
    </source>
</reference>
<dbReference type="PANTHER" id="PTHR43065:SF46">
    <property type="entry name" value="C4-DICARBOXYLATE TRANSPORT SENSOR PROTEIN DCTB"/>
    <property type="match status" value="1"/>
</dbReference>
<evidence type="ECO:0000256" key="3">
    <source>
        <dbReference type="ARBA" id="ARBA00022679"/>
    </source>
</evidence>
<dbReference type="SUPFAM" id="SSF55874">
    <property type="entry name" value="ATPase domain of HSP90 chaperone/DNA topoisomerase II/histidine kinase"/>
    <property type="match status" value="1"/>
</dbReference>
<keyword evidence="8" id="KW-1133">Transmembrane helix</keyword>
<keyword evidence="5 10" id="KW-0418">Kinase</keyword>
<evidence type="ECO:0000313" key="10">
    <source>
        <dbReference type="EMBL" id="THF48530.1"/>
    </source>
</evidence>
<accession>A0A4S3ZS97</accession>
<feature type="transmembrane region" description="Helical" evidence="8">
    <location>
        <begin position="35"/>
        <end position="55"/>
    </location>
</feature>
<feature type="domain" description="Histidine kinase" evidence="9">
    <location>
        <begin position="232"/>
        <end position="448"/>
    </location>
</feature>